<feature type="repeat" description="WD" evidence="3">
    <location>
        <begin position="617"/>
        <end position="656"/>
    </location>
</feature>
<dbReference type="PRINTS" id="PR00320">
    <property type="entry name" value="GPROTEINBRPT"/>
</dbReference>
<dbReference type="SMART" id="SM00320">
    <property type="entry name" value="WD40"/>
    <property type="match status" value="7"/>
</dbReference>
<feature type="coiled-coil region" evidence="4">
    <location>
        <begin position="193"/>
        <end position="259"/>
    </location>
</feature>
<dbReference type="GO" id="GO:0005634">
    <property type="term" value="C:nucleus"/>
    <property type="evidence" value="ECO:0007669"/>
    <property type="project" value="TreeGrafter"/>
</dbReference>
<dbReference type="PROSITE" id="PS00678">
    <property type="entry name" value="WD_REPEATS_1"/>
    <property type="match status" value="3"/>
</dbReference>
<evidence type="ECO:0000256" key="4">
    <source>
        <dbReference type="SAM" id="Coils"/>
    </source>
</evidence>
<evidence type="ECO:0000256" key="5">
    <source>
        <dbReference type="SAM" id="MobiDB-lite"/>
    </source>
</evidence>
<organism evidence="6 7">
    <name type="scientific">Ceraceosorus bombacis</name>
    <dbReference type="NCBI Taxonomy" id="401625"/>
    <lineage>
        <taxon>Eukaryota</taxon>
        <taxon>Fungi</taxon>
        <taxon>Dikarya</taxon>
        <taxon>Basidiomycota</taxon>
        <taxon>Ustilaginomycotina</taxon>
        <taxon>Exobasidiomycetes</taxon>
        <taxon>Ceraceosorales</taxon>
        <taxon>Ceraceosoraceae</taxon>
        <taxon>Ceraceosorus</taxon>
    </lineage>
</organism>
<dbReference type="PROSITE" id="PS50082">
    <property type="entry name" value="WD_REPEATS_2"/>
    <property type="match status" value="6"/>
</dbReference>
<evidence type="ECO:0000256" key="3">
    <source>
        <dbReference type="PROSITE-ProRule" id="PRU00221"/>
    </source>
</evidence>
<dbReference type="InterPro" id="IPR020472">
    <property type="entry name" value="WD40_PAC1"/>
</dbReference>
<dbReference type="PROSITE" id="PS50294">
    <property type="entry name" value="WD_REPEATS_REGION"/>
    <property type="match status" value="5"/>
</dbReference>
<keyword evidence="4" id="KW-0175">Coiled coil</keyword>
<feature type="repeat" description="WD" evidence="3">
    <location>
        <begin position="697"/>
        <end position="728"/>
    </location>
</feature>
<dbReference type="AlphaFoldDB" id="A0A0N7L9P3"/>
<dbReference type="InterPro" id="IPR015943">
    <property type="entry name" value="WD40/YVTN_repeat-like_dom_sf"/>
</dbReference>
<dbReference type="STRING" id="401625.A0A0N7L9P3"/>
<dbReference type="Pfam" id="PF00400">
    <property type="entry name" value="WD40"/>
    <property type="match status" value="4"/>
</dbReference>
<keyword evidence="1 3" id="KW-0853">WD repeat</keyword>
<dbReference type="Gene3D" id="6.10.280.220">
    <property type="match status" value="1"/>
</dbReference>
<keyword evidence="2" id="KW-0677">Repeat</keyword>
<reference evidence="6 7" key="1">
    <citation type="submission" date="2014-09" db="EMBL/GenBank/DDBJ databases">
        <authorList>
            <person name="Magalhaes I.L.F."/>
            <person name="Oliveira U."/>
            <person name="Santos F.R."/>
            <person name="Vidigal T.H.D.A."/>
            <person name="Brescovit A.D."/>
            <person name="Santos A.J."/>
        </authorList>
    </citation>
    <scope>NUCLEOTIDE SEQUENCE [LARGE SCALE GENOMIC DNA]</scope>
</reference>
<feature type="region of interest" description="Disordered" evidence="5">
    <location>
        <begin position="156"/>
        <end position="180"/>
    </location>
</feature>
<dbReference type="CDD" id="cd00200">
    <property type="entry name" value="WD40"/>
    <property type="match status" value="1"/>
</dbReference>
<dbReference type="GO" id="GO:1990234">
    <property type="term" value="C:transferase complex"/>
    <property type="evidence" value="ECO:0007669"/>
    <property type="project" value="UniProtKB-ARBA"/>
</dbReference>
<dbReference type="Gene3D" id="2.130.10.10">
    <property type="entry name" value="YVTN repeat-like/Quinoprotein amine dehydrogenase"/>
    <property type="match status" value="3"/>
</dbReference>
<dbReference type="SUPFAM" id="SSF50978">
    <property type="entry name" value="WD40 repeat-like"/>
    <property type="match status" value="1"/>
</dbReference>
<feature type="repeat" description="WD" evidence="3">
    <location>
        <begin position="594"/>
        <end position="616"/>
    </location>
</feature>
<name>A0A0N7L9P3_9BASI</name>
<proteinExistence type="predicted"/>
<dbReference type="FunFam" id="2.130.10.10:FF:000840">
    <property type="entry name" value="Related to CAF4-CCR4 associated factor"/>
    <property type="match status" value="1"/>
</dbReference>
<dbReference type="PANTHER" id="PTHR22847:SF637">
    <property type="entry name" value="WD REPEAT DOMAIN 5B"/>
    <property type="match status" value="1"/>
</dbReference>
<dbReference type="InterPro" id="IPR019775">
    <property type="entry name" value="WD40_repeat_CS"/>
</dbReference>
<dbReference type="OrthoDB" id="496at2759"/>
<feature type="compositionally biased region" description="Basic and acidic residues" evidence="5">
    <location>
        <begin position="458"/>
        <end position="468"/>
    </location>
</feature>
<evidence type="ECO:0000313" key="6">
    <source>
        <dbReference type="EMBL" id="CEH14346.1"/>
    </source>
</evidence>
<evidence type="ECO:0000313" key="7">
    <source>
        <dbReference type="Proteomes" id="UP000054845"/>
    </source>
</evidence>
<feature type="repeat" description="WD" evidence="3">
    <location>
        <begin position="478"/>
        <end position="517"/>
    </location>
</feature>
<accession>A0A0N7L9P3</accession>
<feature type="repeat" description="WD" evidence="3">
    <location>
        <begin position="399"/>
        <end position="438"/>
    </location>
</feature>
<feature type="region of interest" description="Disordered" evidence="5">
    <location>
        <begin position="280"/>
        <end position="317"/>
    </location>
</feature>
<feature type="compositionally biased region" description="Polar residues" evidence="5">
    <location>
        <begin position="285"/>
        <end position="303"/>
    </location>
</feature>
<evidence type="ECO:0000256" key="2">
    <source>
        <dbReference type="ARBA" id="ARBA00022737"/>
    </source>
</evidence>
<dbReference type="InterPro" id="IPR036322">
    <property type="entry name" value="WD40_repeat_dom_sf"/>
</dbReference>
<dbReference type="Proteomes" id="UP000054845">
    <property type="component" value="Unassembled WGS sequence"/>
</dbReference>
<keyword evidence="7" id="KW-1185">Reference proteome</keyword>
<dbReference type="PANTHER" id="PTHR22847">
    <property type="entry name" value="WD40 REPEAT PROTEIN"/>
    <property type="match status" value="1"/>
</dbReference>
<dbReference type="InterPro" id="IPR001680">
    <property type="entry name" value="WD40_rpt"/>
</dbReference>
<evidence type="ECO:0000256" key="1">
    <source>
        <dbReference type="ARBA" id="ARBA00022574"/>
    </source>
</evidence>
<dbReference type="EMBL" id="CCYA01000240">
    <property type="protein sequence ID" value="CEH14346.1"/>
    <property type="molecule type" value="Genomic_DNA"/>
</dbReference>
<feature type="repeat" description="WD" evidence="3">
    <location>
        <begin position="356"/>
        <end position="398"/>
    </location>
</feature>
<sequence length="728" mass="77238">MSGERPLGGSSAVSGLSDALAQGAAYLSPFAQSAQAGASTSAAGLNEATRHLIDAAPHLFKPRMLSAAIHSSGLGVAGTSGDRARIVGWGGLPLALSRPISLSQPARSLARFGAAVASGGGRARRREARGKAVDAPRLGLRAMGENARGLLSASEAHEDGENGATHGVEEAASSFKSRAKGRASIRGSRDAVIKLDESQLAAQKEEIEREKEDVGVRRALIRKEISAVEIKMAALVAVRDRLEHSLLQLREEELELQDEAQGVSELLSLQAHRRNMPGVAGASVASLSTNQTGQSEHATSASSSRRRKGPLFLPSEHDELPSGVAFMVSGAQPSRFDGKQVDQLSMDVPVITSQTLAGHTAPLTALDFSEPYGALVSAASDDGAPIVWDLSSGGEVGRLRGHEGNTRCLQVEEELCITGGSDCSIRIWDLRKVENWETRLSMNQQARDGESAATIVRNGDEAEGNNKDEEWDPCLSKLDGHTRAVTSLYFDEGCLITGASDKTLRQWDLNTGQCVLTMDILWAISNPGGPSTPGGSGAASRRSMAFDNSSAGGIGGPSVDFSGAFSYPSPPASDGSWEMYSDFVGGVQFWGYALASASGDGAVRMWDMRTGQAHRTLLGHTAPVTCLQFDETHIVSGSLDRSIRIWDLRTGAISDTIRYDFPVTALQFDSRKILAAAGESGVKVYNRTTMQHSTLALNGHTAPAERLRYMDRYAVTGGRDGLVKTWSL</sequence>
<feature type="region of interest" description="Disordered" evidence="5">
    <location>
        <begin position="444"/>
        <end position="470"/>
    </location>
</feature>
<protein>
    <submittedName>
        <fullName evidence="6">FOG: WD40 repeat</fullName>
    </submittedName>
</protein>